<dbReference type="SMART" id="SM00382">
    <property type="entry name" value="AAA"/>
    <property type="match status" value="1"/>
</dbReference>
<comment type="caution">
    <text evidence="3">The sequence shown here is derived from an EMBL/GenBank/DDBJ whole genome shotgun (WGS) entry which is preliminary data.</text>
</comment>
<keyword evidence="4" id="KW-1185">Reference proteome</keyword>
<evidence type="ECO:0000313" key="3">
    <source>
        <dbReference type="EMBL" id="KAG7292114.1"/>
    </source>
</evidence>
<feature type="region of interest" description="Disordered" evidence="1">
    <location>
        <begin position="163"/>
        <end position="196"/>
    </location>
</feature>
<protein>
    <recommendedName>
        <fullName evidence="2">AAA+ ATPase domain-containing protein</fullName>
    </recommendedName>
</protein>
<sequence length="863" mass="97884">MEGGLNEGLKVRPPGMEPFESNVTISKDNTDISAEQNLLFVKRETGGQDDEDDDSDEDDSDDEDDQSETGDDSSNSGSEDTGRDAEEEGGSEGPRGEEIDNQGTDAVKVPAEKLLAQIREKLSSIPGLGISNDSPHSELIEYLTASMAKLSAENGMLKKALQTAKERPLAEGPKAVAPTPAPENTGEQENTPDEPEEPVFHEVHLVRCYPQKNTYFQDVPRMFKGDLKSDHLRGRHGLENMATYLKKRKQVAFVVVHNYQCSCSGGTDYHRVVGYKDGRLIDDSPLAEAETKHIVCNMNTRKAMTEISKAHPGSFEGWNIKRLPRYSYEPHFIYYVHHKTFSELADSSNLNDFDARSIKLVCNWVAENSKEDWDEADDMFKRGKVAAQHYSKLFRPGELIVRQQTDRPGITWVYKIDSYPWASPDCDQVGTCHRWSFNGHFYKIQANLNFSFMYSQSQTEISPDDGEVDITSLNLYPLRFAKPELYNSLLARGSRFWSCRKKKIVAYHDPDQDGEDGSRELAEHRFMVDYNIFKRMHPHNSLFSTETDDLGSEAMAKNEPPDDQFLALLPPEMHAFDLGAKTWKLLRVDRITDVTWNKDAFKRLVLPKENKELIQAAVMAQGRLLGASPDIIAGKGQGLLILLHGGPGTGKTLTAESIAETQERPLYRVTCGDIGIEPAYVERYLESVFTIGKAWGCVVLLDEADVFLEERNPTDQKQNAIVSVFLRLLEYYDGILILTTNRVGTFDEAFKSRIHLALRYENLKEDQRVEIWRNLLSMLKSRDDERIDINDLLMNVNKVAREDLNGRQIRNVITLARYLAKFRAEMMVYRHVQDALASVVKFDQYLLGLRGHDDTWAAEQRLR</sequence>
<dbReference type="PANTHER" id="PTHR46411">
    <property type="entry name" value="FAMILY ATPASE, PUTATIVE-RELATED"/>
    <property type="match status" value="1"/>
</dbReference>
<dbReference type="Pfam" id="PF22942">
    <property type="entry name" value="DUF7025"/>
    <property type="match status" value="1"/>
</dbReference>
<feature type="compositionally biased region" description="Polar residues" evidence="1">
    <location>
        <begin position="21"/>
        <end position="36"/>
    </location>
</feature>
<dbReference type="GO" id="GO:0005524">
    <property type="term" value="F:ATP binding"/>
    <property type="evidence" value="ECO:0007669"/>
    <property type="project" value="InterPro"/>
</dbReference>
<reference evidence="3" key="1">
    <citation type="submission" date="2023-02" db="EMBL/GenBank/DDBJ databases">
        <authorList>
            <person name="Palmer J.M."/>
        </authorList>
    </citation>
    <scope>NUCLEOTIDE SEQUENCE</scope>
    <source>
        <strain evidence="3">FW57</strain>
    </source>
</reference>
<dbReference type="AlphaFoldDB" id="A0AAD4HYG9"/>
<feature type="region of interest" description="Disordered" evidence="1">
    <location>
        <begin position="1"/>
        <end position="111"/>
    </location>
</feature>
<gene>
    <name evidence="3" type="ORF">NEMBOFW57_002147</name>
</gene>
<accession>A0AAD4HYG9</accession>
<dbReference type="EMBL" id="JAHCVI010000001">
    <property type="protein sequence ID" value="KAG7292114.1"/>
    <property type="molecule type" value="Genomic_DNA"/>
</dbReference>
<evidence type="ECO:0000259" key="2">
    <source>
        <dbReference type="SMART" id="SM00382"/>
    </source>
</evidence>
<name>A0AAD4HYG9_9PEZI</name>
<dbReference type="PANTHER" id="PTHR46411:SF2">
    <property type="entry name" value="AAA+ ATPASE DOMAIN-CONTAINING PROTEIN"/>
    <property type="match status" value="1"/>
</dbReference>
<proteinExistence type="predicted"/>
<dbReference type="InterPro" id="IPR027417">
    <property type="entry name" value="P-loop_NTPase"/>
</dbReference>
<dbReference type="Proteomes" id="UP001197093">
    <property type="component" value="Unassembled WGS sequence"/>
</dbReference>
<feature type="domain" description="AAA+ ATPase" evidence="2">
    <location>
        <begin position="637"/>
        <end position="762"/>
    </location>
</feature>
<evidence type="ECO:0000313" key="4">
    <source>
        <dbReference type="Proteomes" id="UP001197093"/>
    </source>
</evidence>
<dbReference type="Pfam" id="PF00004">
    <property type="entry name" value="AAA"/>
    <property type="match status" value="1"/>
</dbReference>
<dbReference type="Gene3D" id="3.40.50.300">
    <property type="entry name" value="P-loop containing nucleotide triphosphate hydrolases"/>
    <property type="match status" value="1"/>
</dbReference>
<dbReference type="InterPro" id="IPR056599">
    <property type="entry name" value="AAA_lid_fung"/>
</dbReference>
<dbReference type="InterPro" id="IPR003593">
    <property type="entry name" value="AAA+_ATPase"/>
</dbReference>
<dbReference type="Pfam" id="PF23232">
    <property type="entry name" value="AAA_lid_13"/>
    <property type="match status" value="1"/>
</dbReference>
<dbReference type="InterPro" id="IPR003959">
    <property type="entry name" value="ATPase_AAA_core"/>
</dbReference>
<dbReference type="GO" id="GO:0016887">
    <property type="term" value="F:ATP hydrolysis activity"/>
    <property type="evidence" value="ECO:0007669"/>
    <property type="project" value="InterPro"/>
</dbReference>
<feature type="compositionally biased region" description="Acidic residues" evidence="1">
    <location>
        <begin position="47"/>
        <end position="71"/>
    </location>
</feature>
<dbReference type="SUPFAM" id="SSF52540">
    <property type="entry name" value="P-loop containing nucleoside triphosphate hydrolases"/>
    <property type="match status" value="1"/>
</dbReference>
<dbReference type="InterPro" id="IPR054289">
    <property type="entry name" value="DUF7025"/>
</dbReference>
<evidence type="ECO:0000256" key="1">
    <source>
        <dbReference type="SAM" id="MobiDB-lite"/>
    </source>
</evidence>
<organism evidence="3 4">
    <name type="scientific">Staphylotrichum longicolle</name>
    <dbReference type="NCBI Taxonomy" id="669026"/>
    <lineage>
        <taxon>Eukaryota</taxon>
        <taxon>Fungi</taxon>
        <taxon>Dikarya</taxon>
        <taxon>Ascomycota</taxon>
        <taxon>Pezizomycotina</taxon>
        <taxon>Sordariomycetes</taxon>
        <taxon>Sordariomycetidae</taxon>
        <taxon>Sordariales</taxon>
        <taxon>Chaetomiaceae</taxon>
        <taxon>Staphylotrichum</taxon>
    </lineage>
</organism>
<dbReference type="CDD" id="cd19481">
    <property type="entry name" value="RecA-like_protease"/>
    <property type="match status" value="1"/>
</dbReference>